<dbReference type="SUPFAM" id="SSF53098">
    <property type="entry name" value="Ribonuclease H-like"/>
    <property type="match status" value="1"/>
</dbReference>
<accession>T1IGA5</accession>
<dbReference type="EnsemblMetazoa" id="RPRC015324-RA">
    <property type="protein sequence ID" value="RPRC015324-PA"/>
    <property type="gene ID" value="RPRC015324"/>
</dbReference>
<dbReference type="InParanoid" id="T1IGA5"/>
<protein>
    <recommendedName>
        <fullName evidence="3">RNase H type-1 domain-containing protein</fullName>
    </recommendedName>
</protein>
<dbReference type="HOGENOM" id="CLU_1798838_0_0_1"/>
<evidence type="ECO:0008006" key="3">
    <source>
        <dbReference type="Google" id="ProtNLM"/>
    </source>
</evidence>
<dbReference type="VEuPathDB" id="VectorBase:RPRC015324"/>
<sequence>MKTKKKLCRLTLEAVRESRGFVKSDVFAVIVEAPYVLYHWKLASANHLIFIAEALVNLKNQGKNINFGWCKAYCGICNNETVDLLAKEASSSGSLRHAEEKIIKNEQFYAFITPELDNFLESFVFINLYAKMGAPAFQIRWRCC</sequence>
<dbReference type="AlphaFoldDB" id="T1IGA5"/>
<evidence type="ECO:0000313" key="1">
    <source>
        <dbReference type="EnsemblMetazoa" id="RPRC015324-PA"/>
    </source>
</evidence>
<organism evidence="1 2">
    <name type="scientific">Rhodnius prolixus</name>
    <name type="common">Triatomid bug</name>
    <dbReference type="NCBI Taxonomy" id="13249"/>
    <lineage>
        <taxon>Eukaryota</taxon>
        <taxon>Metazoa</taxon>
        <taxon>Ecdysozoa</taxon>
        <taxon>Arthropoda</taxon>
        <taxon>Hexapoda</taxon>
        <taxon>Insecta</taxon>
        <taxon>Pterygota</taxon>
        <taxon>Neoptera</taxon>
        <taxon>Paraneoptera</taxon>
        <taxon>Hemiptera</taxon>
        <taxon>Heteroptera</taxon>
        <taxon>Panheteroptera</taxon>
        <taxon>Cimicomorpha</taxon>
        <taxon>Reduviidae</taxon>
        <taxon>Triatominae</taxon>
        <taxon>Rhodnius</taxon>
    </lineage>
</organism>
<dbReference type="Proteomes" id="UP000015103">
    <property type="component" value="Unassembled WGS sequence"/>
</dbReference>
<dbReference type="EMBL" id="ACPB03003125">
    <property type="status" value="NOT_ANNOTATED_CDS"/>
    <property type="molecule type" value="Genomic_DNA"/>
</dbReference>
<evidence type="ECO:0000313" key="2">
    <source>
        <dbReference type="Proteomes" id="UP000015103"/>
    </source>
</evidence>
<dbReference type="InterPro" id="IPR012337">
    <property type="entry name" value="RNaseH-like_sf"/>
</dbReference>
<keyword evidence="2" id="KW-1185">Reference proteome</keyword>
<proteinExistence type="predicted"/>
<reference evidence="1" key="1">
    <citation type="submission" date="2015-05" db="UniProtKB">
        <authorList>
            <consortium name="EnsemblMetazoa"/>
        </authorList>
    </citation>
    <scope>IDENTIFICATION</scope>
</reference>
<name>T1IGA5_RHOPR</name>